<dbReference type="EMBL" id="JABANN010000149">
    <property type="protein sequence ID" value="KAF4669000.1"/>
    <property type="molecule type" value="Genomic_DNA"/>
</dbReference>
<dbReference type="OrthoDB" id="439596at2759"/>
<proteinExistence type="predicted"/>
<comment type="caution">
    <text evidence="2">The sequence shown here is derived from an EMBL/GenBank/DDBJ whole genome shotgun (WGS) entry which is preliminary data.</text>
</comment>
<gene>
    <name evidence="3" type="ORF">FOL46_001683</name>
    <name evidence="2" type="ORF">FOZ61_001766</name>
</gene>
<evidence type="ECO:0000313" key="2">
    <source>
        <dbReference type="EMBL" id="KAF4663263.1"/>
    </source>
</evidence>
<sequence>MLLTSVSAHDDSEDDEELLLLDGEAAPSKEATAVLNEASELVGDIGGLVGVCNTPFGRASAAGGEVQVIVLMSNNSDDDDDPVVEEQLVVVHFRELAHSHFGKAVDPDTVTLQGMDKPGDGKLILEANGEEATFDAMMAEPPGSFLIMEKDPQQTDKPAEDGLEKTTEEPHPGYKVYGTTRGMIDVTVPRISAPVSHNTSDPLASTTRAPRGSLKGKDEGRSSAVGGPL</sequence>
<name>A0A7J6LVG6_PEROL</name>
<dbReference type="EMBL" id="JABAHT010000146">
    <property type="protein sequence ID" value="KAF4663263.1"/>
    <property type="molecule type" value="Genomic_DNA"/>
</dbReference>
<dbReference type="Proteomes" id="UP000572268">
    <property type="component" value="Unassembled WGS sequence"/>
</dbReference>
<reference evidence="4 5" key="1">
    <citation type="submission" date="2020-04" db="EMBL/GenBank/DDBJ databases">
        <title>Perkinsus olseni comparative genomics.</title>
        <authorList>
            <person name="Bogema D.R."/>
        </authorList>
    </citation>
    <scope>NUCLEOTIDE SEQUENCE [LARGE SCALE GENOMIC DNA]</scope>
    <source>
        <strain evidence="2">ATCC PRA-179</strain>
        <strain evidence="3">ATCC PRA-31</strain>
    </source>
</reference>
<protein>
    <submittedName>
        <fullName evidence="2">Uncharacterized protein</fullName>
    </submittedName>
</protein>
<evidence type="ECO:0000313" key="4">
    <source>
        <dbReference type="Proteomes" id="UP000570595"/>
    </source>
</evidence>
<evidence type="ECO:0000313" key="5">
    <source>
        <dbReference type="Proteomes" id="UP000572268"/>
    </source>
</evidence>
<feature type="region of interest" description="Disordered" evidence="1">
    <location>
        <begin position="152"/>
        <end position="229"/>
    </location>
</feature>
<dbReference type="Proteomes" id="UP000570595">
    <property type="component" value="Unassembled WGS sequence"/>
</dbReference>
<accession>A0A7J6LVG6</accession>
<dbReference type="AlphaFoldDB" id="A0A7J6LVG6"/>
<evidence type="ECO:0000313" key="3">
    <source>
        <dbReference type="EMBL" id="KAF4669000.1"/>
    </source>
</evidence>
<feature type="compositionally biased region" description="Basic and acidic residues" evidence="1">
    <location>
        <begin position="152"/>
        <end position="172"/>
    </location>
</feature>
<evidence type="ECO:0000256" key="1">
    <source>
        <dbReference type="SAM" id="MobiDB-lite"/>
    </source>
</evidence>
<organism evidence="2 4">
    <name type="scientific">Perkinsus olseni</name>
    <name type="common">Perkinsus atlanticus</name>
    <dbReference type="NCBI Taxonomy" id="32597"/>
    <lineage>
        <taxon>Eukaryota</taxon>
        <taxon>Sar</taxon>
        <taxon>Alveolata</taxon>
        <taxon>Perkinsozoa</taxon>
        <taxon>Perkinsea</taxon>
        <taxon>Perkinsida</taxon>
        <taxon>Perkinsidae</taxon>
        <taxon>Perkinsus</taxon>
    </lineage>
</organism>
<feature type="compositionally biased region" description="Polar residues" evidence="1">
    <location>
        <begin position="195"/>
        <end position="208"/>
    </location>
</feature>